<sequence length="166" mass="18553">MQSKWAKTTAQRIASGELAESIIRKARALLRDAVNAEEYFKREPSPSATAAEAWELVNMISTHAPRVTDAQARKGAEWLRRLVYTSRGTVRRTEAAQQFSDADLRVLQACIARPAFRLVELEPHSDGRYLRDLAPVYRCIGDNGESFDYTASAWQSGGAFAILRHA</sequence>
<evidence type="ECO:0000313" key="2">
    <source>
        <dbReference type="Proteomes" id="UP000018624"/>
    </source>
</evidence>
<protein>
    <submittedName>
        <fullName evidence="1">Uncharacterized protein</fullName>
    </submittedName>
</protein>
<gene>
    <name evidence="1" type="ORF">Salvo_04</name>
</gene>
<organism evidence="1 2">
    <name type="scientific">Xylella phage Salvo</name>
    <dbReference type="NCBI Taxonomy" id="1415147"/>
    <lineage>
        <taxon>Viruses</taxon>
        <taxon>Duplodnaviria</taxon>
        <taxon>Heunggongvirae</taxon>
        <taxon>Uroviricota</taxon>
        <taxon>Caudoviricetes</taxon>
        <taxon>Casjensviridae</taxon>
        <taxon>Salvovirus</taxon>
        <taxon>Salvovirus salvo</taxon>
    </lineage>
</organism>
<keyword evidence="2" id="KW-1185">Reference proteome</keyword>
<dbReference type="EMBL" id="KF626668">
    <property type="protein sequence ID" value="AHB12204.1"/>
    <property type="molecule type" value="Genomic_DNA"/>
</dbReference>
<evidence type="ECO:0000313" key="1">
    <source>
        <dbReference type="EMBL" id="AHB12204.1"/>
    </source>
</evidence>
<reference evidence="1 2" key="1">
    <citation type="journal article" date="2014" name="J. Bacteriol.">
        <title>Characterization of novel virulent broad-host-range phages of Xylella fastidiosa and Xanthomonas.</title>
        <authorList>
            <person name="Ahern S.J."/>
            <person name="Das M."/>
            <person name="Bhowmick T.S."/>
            <person name="Young R."/>
            <person name="Gonzalez C.F."/>
        </authorList>
    </citation>
    <scope>NUCLEOTIDE SEQUENCE [LARGE SCALE GENOMIC DNA]</scope>
</reference>
<proteinExistence type="predicted"/>
<dbReference type="Proteomes" id="UP000018624">
    <property type="component" value="Segment"/>
</dbReference>
<name>V5Q7U3_9CAUD</name>
<accession>V5Q7U3</accession>